<dbReference type="AlphaFoldDB" id="M0QIF9"/>
<dbReference type="Proteomes" id="UP000011666">
    <property type="component" value="Unassembled WGS sequence"/>
</dbReference>
<evidence type="ECO:0000256" key="1">
    <source>
        <dbReference type="SAM" id="Phobius"/>
    </source>
</evidence>
<name>M0QIF9_9ACTN</name>
<dbReference type="STRING" id="1223545.GS4_15_00290"/>
<sequence length="136" mass="13764">MLCVGVGVLAAVVTPRSRRLSIIDVTARIVTVLTVGQLGCHAVLGLDEHRHAAATSGSALGTMALTHLVAIPLGAVLIALTGRLLDVLTSTVRTLAGPGRLPVGVPRLIVATRPAAALPMPVVLGSVGVRGPPVLR</sequence>
<gene>
    <name evidence="2" type="ORF">GS4_15_00290</name>
</gene>
<accession>M0QIF9</accession>
<organism evidence="2 3">
    <name type="scientific">Gordonia soli NBRC 108243</name>
    <dbReference type="NCBI Taxonomy" id="1223545"/>
    <lineage>
        <taxon>Bacteria</taxon>
        <taxon>Bacillati</taxon>
        <taxon>Actinomycetota</taxon>
        <taxon>Actinomycetes</taxon>
        <taxon>Mycobacteriales</taxon>
        <taxon>Gordoniaceae</taxon>
        <taxon>Gordonia</taxon>
    </lineage>
</organism>
<comment type="caution">
    <text evidence="2">The sequence shown here is derived from an EMBL/GenBank/DDBJ whole genome shotgun (WGS) entry which is preliminary data.</text>
</comment>
<keyword evidence="3" id="KW-1185">Reference proteome</keyword>
<reference evidence="2 3" key="1">
    <citation type="submission" date="2013-01" db="EMBL/GenBank/DDBJ databases">
        <title>Whole genome shotgun sequence of Gordonia soli NBRC 108243.</title>
        <authorList>
            <person name="Isaki-Nakamura S."/>
            <person name="Hosoyama A."/>
            <person name="Tsuchikane K."/>
            <person name="Ando Y."/>
            <person name="Baba S."/>
            <person name="Ohji S."/>
            <person name="Hamada M."/>
            <person name="Tamura T."/>
            <person name="Yamazoe A."/>
            <person name="Yamazaki S."/>
            <person name="Fujita N."/>
        </authorList>
    </citation>
    <scope>NUCLEOTIDE SEQUENCE [LARGE SCALE GENOMIC DNA]</scope>
    <source>
        <strain evidence="2 3">NBRC 108243</strain>
    </source>
</reference>
<protein>
    <submittedName>
        <fullName evidence="2">Uncharacterized protein</fullName>
    </submittedName>
</protein>
<evidence type="ECO:0000313" key="3">
    <source>
        <dbReference type="Proteomes" id="UP000011666"/>
    </source>
</evidence>
<dbReference type="EMBL" id="BANX01000015">
    <property type="protein sequence ID" value="GAC68380.1"/>
    <property type="molecule type" value="Genomic_DNA"/>
</dbReference>
<proteinExistence type="predicted"/>
<keyword evidence="1" id="KW-0812">Transmembrane</keyword>
<keyword evidence="1" id="KW-0472">Membrane</keyword>
<evidence type="ECO:0000313" key="2">
    <source>
        <dbReference type="EMBL" id="GAC68380.1"/>
    </source>
</evidence>
<keyword evidence="1" id="KW-1133">Transmembrane helix</keyword>
<feature type="transmembrane region" description="Helical" evidence="1">
    <location>
        <begin position="58"/>
        <end position="80"/>
    </location>
</feature>